<evidence type="ECO:0000256" key="2">
    <source>
        <dbReference type="ARBA" id="ARBA00008924"/>
    </source>
</evidence>
<evidence type="ECO:0000313" key="9">
    <source>
        <dbReference type="Proteomes" id="UP001258017"/>
    </source>
</evidence>
<comment type="subcellular location">
    <subcellularLocation>
        <location evidence="1">Endomembrane system</location>
        <topology evidence="1">Multi-pass membrane protein</topology>
    </subcellularLocation>
</comment>
<feature type="transmembrane region" description="Helical" evidence="6">
    <location>
        <begin position="388"/>
        <end position="408"/>
    </location>
</feature>
<dbReference type="AlphaFoldDB" id="A0AAD9RMW4"/>
<feature type="transmembrane region" description="Helical" evidence="6">
    <location>
        <begin position="342"/>
        <end position="368"/>
    </location>
</feature>
<evidence type="ECO:0000256" key="6">
    <source>
        <dbReference type="SAM" id="Phobius"/>
    </source>
</evidence>
<feature type="transmembrane region" description="Helical" evidence="6">
    <location>
        <begin position="152"/>
        <end position="172"/>
    </location>
</feature>
<evidence type="ECO:0000256" key="4">
    <source>
        <dbReference type="ARBA" id="ARBA00022989"/>
    </source>
</evidence>
<dbReference type="GO" id="GO:0012505">
    <property type="term" value="C:endomembrane system"/>
    <property type="evidence" value="ECO:0007669"/>
    <property type="project" value="UniProtKB-SubCell"/>
</dbReference>
<keyword evidence="3 6" id="KW-0812">Transmembrane</keyword>
<reference evidence="8" key="1">
    <citation type="submission" date="2021-08" db="EMBL/GenBank/DDBJ databases">
        <authorList>
            <person name="Misof B."/>
            <person name="Oliver O."/>
            <person name="Podsiadlowski L."/>
            <person name="Donath A."/>
            <person name="Peters R."/>
            <person name="Mayer C."/>
            <person name="Rust J."/>
            <person name="Gunkel S."/>
            <person name="Lesny P."/>
            <person name="Martin S."/>
            <person name="Oeyen J.P."/>
            <person name="Petersen M."/>
            <person name="Panagiotis P."/>
            <person name="Wilbrandt J."/>
            <person name="Tanja T."/>
        </authorList>
    </citation>
    <scope>NUCLEOTIDE SEQUENCE</scope>
    <source>
        <strain evidence="8">GBR_01_08_01A</strain>
        <tissue evidence="8">Thorax + abdomen</tissue>
    </source>
</reference>
<dbReference type="Proteomes" id="UP001258017">
    <property type="component" value="Unassembled WGS sequence"/>
</dbReference>
<evidence type="ECO:0000256" key="1">
    <source>
        <dbReference type="ARBA" id="ARBA00004127"/>
    </source>
</evidence>
<evidence type="ECO:0000256" key="5">
    <source>
        <dbReference type="ARBA" id="ARBA00023136"/>
    </source>
</evidence>
<comment type="similarity">
    <text evidence="2">Belongs to the TMEM135 family.</text>
</comment>
<protein>
    <recommendedName>
        <fullName evidence="7">Transmembrane protein 135 N-terminal domain-containing protein</fullName>
    </recommendedName>
</protein>
<evidence type="ECO:0000256" key="3">
    <source>
        <dbReference type="ARBA" id="ARBA00022692"/>
    </source>
</evidence>
<reference evidence="8" key="2">
    <citation type="journal article" date="2023" name="Commun. Biol.">
        <title>Intrasexual cuticular hydrocarbon dimorphism in a wasp sheds light on hydrocarbon biosynthesis genes in Hymenoptera.</title>
        <authorList>
            <person name="Moris V.C."/>
            <person name="Podsiadlowski L."/>
            <person name="Martin S."/>
            <person name="Oeyen J.P."/>
            <person name="Donath A."/>
            <person name="Petersen M."/>
            <person name="Wilbrandt J."/>
            <person name="Misof B."/>
            <person name="Liedtke D."/>
            <person name="Thamm M."/>
            <person name="Scheiner R."/>
            <person name="Schmitt T."/>
            <person name="Niehuis O."/>
        </authorList>
    </citation>
    <scope>NUCLEOTIDE SEQUENCE</scope>
    <source>
        <strain evidence="8">GBR_01_08_01A</strain>
    </source>
</reference>
<keyword evidence="5 6" id="KW-0472">Membrane</keyword>
<evidence type="ECO:0000259" key="7">
    <source>
        <dbReference type="Pfam" id="PF15982"/>
    </source>
</evidence>
<gene>
    <name evidence="8" type="ORF">KPH14_002784</name>
</gene>
<dbReference type="Pfam" id="PF15982">
    <property type="entry name" value="TMEM135_C_rich"/>
    <property type="match status" value="1"/>
</dbReference>
<dbReference type="PANTHER" id="PTHR12459">
    <property type="entry name" value="TRANSMEMBRANE PROTEIN 135-RELATED"/>
    <property type="match status" value="1"/>
</dbReference>
<keyword evidence="4 6" id="KW-1133">Transmembrane helix</keyword>
<dbReference type="PANTHER" id="PTHR12459:SF15">
    <property type="entry name" value="TRANSMEMBRANE PROTEIN 135"/>
    <property type="match status" value="1"/>
</dbReference>
<feature type="transmembrane region" description="Helical" evidence="6">
    <location>
        <begin position="101"/>
        <end position="119"/>
    </location>
</feature>
<feature type="transmembrane region" description="Helical" evidence="6">
    <location>
        <begin position="76"/>
        <end position="95"/>
    </location>
</feature>
<keyword evidence="9" id="KW-1185">Reference proteome</keyword>
<proteinExistence type="inferred from homology"/>
<name>A0AAD9RMW4_9HYME</name>
<organism evidence="8 9">
    <name type="scientific">Odynerus spinipes</name>
    <dbReference type="NCBI Taxonomy" id="1348599"/>
    <lineage>
        <taxon>Eukaryota</taxon>
        <taxon>Metazoa</taxon>
        <taxon>Ecdysozoa</taxon>
        <taxon>Arthropoda</taxon>
        <taxon>Hexapoda</taxon>
        <taxon>Insecta</taxon>
        <taxon>Pterygota</taxon>
        <taxon>Neoptera</taxon>
        <taxon>Endopterygota</taxon>
        <taxon>Hymenoptera</taxon>
        <taxon>Apocrita</taxon>
        <taxon>Aculeata</taxon>
        <taxon>Vespoidea</taxon>
        <taxon>Vespidae</taxon>
        <taxon>Eumeninae</taxon>
        <taxon>Odynerus</taxon>
    </lineage>
</organism>
<accession>A0AAD9RMW4</accession>
<dbReference type="InterPro" id="IPR026749">
    <property type="entry name" value="Tmem135"/>
</dbReference>
<sequence>MPAKLSKFSIDVGCKEYAHPWTNSCISTMTGIGLHSLQESLRIYSTVYIITLLMKGKIPSKDDIVRTILGILQSTAFLSWSAFSYSMFICFLIRILGNVNILTASFIPSFLSSLTAILIERPSRRTLLCLYVSNIAVETLFNMGVWRGYFGTIPYGQVYIFAASIAVLLYFYRSRAVNKDSIYRIIRFVVGPYEQSQYLGNENTNPGIVTSSQSPESTCSSMRRKSKRHTFNIIWKSFEVYKQIINNLKHKSRNPSCPHPYSCAHYILTGGAKLFSIGMCAHVAIQVFLQSRKIFTKPKYIKDIIFKKKSLNIATFLGGFAALYKLTSCSLRRIYNKDSSKFAIPASLIASTAFIAFPNKTLALYFMWKTLQLVWNDGVEKGMLPEVKWFSIFLYSFSTAVLFHAAIIEPHNLRLSYWKFMYNLSGGRVAVMSRIPLNEFGLNTYKSLQEVLKKTNTTDKHHHNYSLEPKRFFCIKDKTDQTTLFCIKKDIVYHDNSGAWIL</sequence>
<comment type="caution">
    <text evidence="8">The sequence shown here is derived from an EMBL/GenBank/DDBJ whole genome shotgun (WGS) entry which is preliminary data.</text>
</comment>
<dbReference type="EMBL" id="JAIFRP010000034">
    <property type="protein sequence ID" value="KAK2582081.1"/>
    <property type="molecule type" value="Genomic_DNA"/>
</dbReference>
<evidence type="ECO:0000313" key="8">
    <source>
        <dbReference type="EMBL" id="KAK2582081.1"/>
    </source>
</evidence>
<dbReference type="InterPro" id="IPR031926">
    <property type="entry name" value="TMEM135_N"/>
</dbReference>
<feature type="transmembrane region" description="Helical" evidence="6">
    <location>
        <begin position="126"/>
        <end position="146"/>
    </location>
</feature>
<feature type="domain" description="Transmembrane protein 135 N-terminal" evidence="7">
    <location>
        <begin position="13"/>
        <end position="145"/>
    </location>
</feature>